<evidence type="ECO:0000256" key="1">
    <source>
        <dbReference type="ARBA" id="ARBA00023075"/>
    </source>
</evidence>
<dbReference type="InterPro" id="IPR017927">
    <property type="entry name" value="FAD-bd_FR_type"/>
</dbReference>
<keyword evidence="6" id="KW-1185">Reference proteome</keyword>
<dbReference type="InterPro" id="IPR012675">
    <property type="entry name" value="Beta-grasp_dom_sf"/>
</dbReference>
<dbReference type="Pfam" id="PF00175">
    <property type="entry name" value="NAD_binding_1"/>
    <property type="match status" value="1"/>
</dbReference>
<dbReference type="GO" id="GO:0051536">
    <property type="term" value="F:iron-sulfur cluster binding"/>
    <property type="evidence" value="ECO:0007669"/>
    <property type="project" value="InterPro"/>
</dbReference>
<comment type="cofactor">
    <cofactor evidence="2">
        <name>[2Fe-2S] cluster</name>
        <dbReference type="ChEBI" id="CHEBI:190135"/>
    </cofactor>
</comment>
<feature type="domain" description="FAD-binding FR-type" evidence="4">
    <location>
        <begin position="41"/>
        <end position="146"/>
    </location>
</feature>
<dbReference type="SUPFAM" id="SSF54292">
    <property type="entry name" value="2Fe-2S ferredoxin-like"/>
    <property type="match status" value="1"/>
</dbReference>
<dbReference type="Gene3D" id="2.40.30.10">
    <property type="entry name" value="Translation factors"/>
    <property type="match status" value="1"/>
</dbReference>
<dbReference type="SUPFAM" id="SSF52343">
    <property type="entry name" value="Ferredoxin reductase-like, C-terminal NADP-linked domain"/>
    <property type="match status" value="1"/>
</dbReference>
<protein>
    <submittedName>
        <fullName evidence="5">Uncharacterized protein</fullName>
    </submittedName>
</protein>
<dbReference type="InterPro" id="IPR017938">
    <property type="entry name" value="Riboflavin_synthase-like_b-brl"/>
</dbReference>
<dbReference type="CDD" id="cd00207">
    <property type="entry name" value="fer2"/>
    <property type="match status" value="1"/>
</dbReference>
<dbReference type="Pfam" id="PF00111">
    <property type="entry name" value="Fer2"/>
    <property type="match status" value="1"/>
</dbReference>
<dbReference type="InterPro" id="IPR050415">
    <property type="entry name" value="MRET"/>
</dbReference>
<name>A0A4P7XE01_9ALTE</name>
<evidence type="ECO:0000259" key="4">
    <source>
        <dbReference type="PROSITE" id="PS51384"/>
    </source>
</evidence>
<feature type="domain" description="2Fe-2S ferredoxin-type" evidence="3">
    <location>
        <begin position="291"/>
        <end position="373"/>
    </location>
</feature>
<dbReference type="Proteomes" id="UP000298049">
    <property type="component" value="Chromosome"/>
</dbReference>
<dbReference type="Gene3D" id="3.40.50.80">
    <property type="entry name" value="Nucleotide-binding domain of ferredoxin-NADP reductase (FNR) module"/>
    <property type="match status" value="1"/>
</dbReference>
<accession>A0A4P7XE01</accession>
<dbReference type="PANTHER" id="PTHR47354:SF3">
    <property type="entry name" value="OXIDOREDUCTASE-RELATED"/>
    <property type="match status" value="1"/>
</dbReference>
<dbReference type="Pfam" id="PF00970">
    <property type="entry name" value="FAD_binding_6"/>
    <property type="match status" value="1"/>
</dbReference>
<dbReference type="OrthoDB" id="581532at2"/>
<dbReference type="RefSeq" id="WP_136545970.1">
    <property type="nucleotide sequence ID" value="NZ_CP031093.1"/>
</dbReference>
<dbReference type="InterPro" id="IPR001433">
    <property type="entry name" value="OxRdtase_FAD/NAD-bd"/>
</dbReference>
<evidence type="ECO:0000256" key="2">
    <source>
        <dbReference type="ARBA" id="ARBA00034078"/>
    </source>
</evidence>
<keyword evidence="1" id="KW-0830">Ubiquinone</keyword>
<reference evidence="5 6" key="1">
    <citation type="submission" date="2018-07" db="EMBL/GenBank/DDBJ databases">
        <title>Marsedoiliclastica nanhaica gen. nov. sp. nov., a novel marine hydrocarbonoclastic bacterium isolated from an in-situ enriched hydrocarbon-degrading consortium in deep-sea sediment.</title>
        <authorList>
            <person name="Dong C."/>
            <person name="Ma T."/>
            <person name="Liu R."/>
            <person name="Shao Z."/>
        </authorList>
    </citation>
    <scope>NUCLEOTIDE SEQUENCE [LARGE SCALE GENOMIC DNA]</scope>
    <source>
        <strain evidence="6">soil36-7</strain>
    </source>
</reference>
<evidence type="ECO:0000313" key="5">
    <source>
        <dbReference type="EMBL" id="QCF24604.1"/>
    </source>
</evidence>
<dbReference type="PANTHER" id="PTHR47354">
    <property type="entry name" value="NADH OXIDOREDUCTASE HCR"/>
    <property type="match status" value="1"/>
</dbReference>
<evidence type="ECO:0000313" key="6">
    <source>
        <dbReference type="Proteomes" id="UP000298049"/>
    </source>
</evidence>
<dbReference type="PROSITE" id="PS51085">
    <property type="entry name" value="2FE2S_FER_2"/>
    <property type="match status" value="1"/>
</dbReference>
<dbReference type="AlphaFoldDB" id="A0A4P7XE01"/>
<dbReference type="PROSITE" id="PS51384">
    <property type="entry name" value="FAD_FR"/>
    <property type="match status" value="1"/>
</dbReference>
<dbReference type="PRINTS" id="PR00371">
    <property type="entry name" value="FPNCR"/>
</dbReference>
<dbReference type="KEGG" id="hmi:soil367_00775"/>
<dbReference type="InterPro" id="IPR001041">
    <property type="entry name" value="2Fe-2S_ferredoxin-type"/>
</dbReference>
<proteinExistence type="predicted"/>
<dbReference type="EMBL" id="CP031093">
    <property type="protein sequence ID" value="QCF24604.1"/>
    <property type="molecule type" value="Genomic_DNA"/>
</dbReference>
<dbReference type="InterPro" id="IPR008333">
    <property type="entry name" value="Cbr1-like_FAD-bd_dom"/>
</dbReference>
<dbReference type="InterPro" id="IPR036010">
    <property type="entry name" value="2Fe-2S_ferredoxin-like_sf"/>
</dbReference>
<dbReference type="GO" id="GO:0016491">
    <property type="term" value="F:oxidoreductase activity"/>
    <property type="evidence" value="ECO:0007669"/>
    <property type="project" value="InterPro"/>
</dbReference>
<evidence type="ECO:0000259" key="3">
    <source>
        <dbReference type="PROSITE" id="PS51085"/>
    </source>
</evidence>
<dbReference type="InterPro" id="IPR001709">
    <property type="entry name" value="Flavoprot_Pyr_Nucl_cyt_Rdtase"/>
</dbReference>
<dbReference type="InterPro" id="IPR039261">
    <property type="entry name" value="FNR_nucleotide-bd"/>
</dbReference>
<sequence>MGKLQELPEKIRAAFGLKQGRGYTRAYAEFLLSEASPGLARSRMMARVVSVSQPSTGSKSFVVRPPSRWRGFKAGMYIPVTVEVNGARHCRTYTLSSTPEDYRKTGTVTFTARRLTEGKVSAWLHDEIDVGQWLQVDHAAGNFTLAEVRDSAPLLMLAAGIGITPLYSMICDEAKRQPGRDMVLLYYCQRDSEAPFLEELRALSRQLPGFTFSPIFTQDAPVTLNHGRIRQAQLDALCPDFSRRDVLMCGPAGFMNTARQILLDGGFDEQQLHAESFGLRSGSSSAPLGPAEVVFTRSGTRHTVNEAGTLLELAERAGLKPKHGCRAGICHQCKTTKLSGRVTDLLSGAVTGPDRSEIQLCVSAPYGKVELDL</sequence>
<dbReference type="SUPFAM" id="SSF63380">
    <property type="entry name" value="Riboflavin synthase domain-like"/>
    <property type="match status" value="1"/>
</dbReference>
<gene>
    <name evidence="5" type="ORF">soil367_00775</name>
</gene>
<organism evidence="5 6">
    <name type="scientific">Hydrocarboniclastica marina</name>
    <dbReference type="NCBI Taxonomy" id="2259620"/>
    <lineage>
        <taxon>Bacteria</taxon>
        <taxon>Pseudomonadati</taxon>
        <taxon>Pseudomonadota</taxon>
        <taxon>Gammaproteobacteria</taxon>
        <taxon>Alteromonadales</taxon>
        <taxon>Alteromonadaceae</taxon>
        <taxon>Hydrocarboniclastica</taxon>
    </lineage>
</organism>
<dbReference type="Gene3D" id="3.10.20.30">
    <property type="match status" value="1"/>
</dbReference>